<accession>A0A8X6K9G8</accession>
<reference evidence="2" key="1">
    <citation type="submission" date="2020-08" db="EMBL/GenBank/DDBJ databases">
        <title>Multicomponent nature underlies the extraordinary mechanical properties of spider dragline silk.</title>
        <authorList>
            <person name="Kono N."/>
            <person name="Nakamura H."/>
            <person name="Mori M."/>
            <person name="Yoshida Y."/>
            <person name="Ohtoshi R."/>
            <person name="Malay A.D."/>
            <person name="Moran D.A.P."/>
            <person name="Tomita M."/>
            <person name="Numata K."/>
            <person name="Arakawa K."/>
        </authorList>
    </citation>
    <scope>NUCLEOTIDE SEQUENCE</scope>
</reference>
<sequence length="90" mass="10157">MTSIHHSKRPISSPRQRQTACLRNDCAEIERTGIRISSSLPTQPLSDRLPLFRAPRTSNKRKSSTAKLQKTENASMNSFKRSGILCCRSQ</sequence>
<name>A0A8X6K9G8_NEPPI</name>
<feature type="compositionally biased region" description="Polar residues" evidence="1">
    <location>
        <begin position="65"/>
        <end position="76"/>
    </location>
</feature>
<evidence type="ECO:0000313" key="3">
    <source>
        <dbReference type="Proteomes" id="UP000887013"/>
    </source>
</evidence>
<organism evidence="2 3">
    <name type="scientific">Nephila pilipes</name>
    <name type="common">Giant wood spider</name>
    <name type="synonym">Nephila maculata</name>
    <dbReference type="NCBI Taxonomy" id="299642"/>
    <lineage>
        <taxon>Eukaryota</taxon>
        <taxon>Metazoa</taxon>
        <taxon>Ecdysozoa</taxon>
        <taxon>Arthropoda</taxon>
        <taxon>Chelicerata</taxon>
        <taxon>Arachnida</taxon>
        <taxon>Araneae</taxon>
        <taxon>Araneomorphae</taxon>
        <taxon>Entelegynae</taxon>
        <taxon>Araneoidea</taxon>
        <taxon>Nephilidae</taxon>
        <taxon>Nephila</taxon>
    </lineage>
</organism>
<protein>
    <submittedName>
        <fullName evidence="2">Uncharacterized protein</fullName>
    </submittedName>
</protein>
<feature type="region of interest" description="Disordered" evidence="1">
    <location>
        <begin position="54"/>
        <end position="76"/>
    </location>
</feature>
<gene>
    <name evidence="2" type="ORF">NPIL_654901</name>
</gene>
<dbReference type="Proteomes" id="UP000887013">
    <property type="component" value="Unassembled WGS sequence"/>
</dbReference>
<comment type="caution">
    <text evidence="2">The sequence shown here is derived from an EMBL/GenBank/DDBJ whole genome shotgun (WGS) entry which is preliminary data.</text>
</comment>
<evidence type="ECO:0000313" key="2">
    <source>
        <dbReference type="EMBL" id="GFS33182.1"/>
    </source>
</evidence>
<evidence type="ECO:0000256" key="1">
    <source>
        <dbReference type="SAM" id="MobiDB-lite"/>
    </source>
</evidence>
<dbReference type="EMBL" id="BMAW01042231">
    <property type="protein sequence ID" value="GFS33182.1"/>
    <property type="molecule type" value="Genomic_DNA"/>
</dbReference>
<keyword evidence="3" id="KW-1185">Reference proteome</keyword>
<dbReference type="AlphaFoldDB" id="A0A8X6K9G8"/>
<proteinExistence type="predicted"/>